<evidence type="ECO:0000256" key="2">
    <source>
        <dbReference type="ARBA" id="ARBA00023043"/>
    </source>
</evidence>
<feature type="compositionally biased region" description="Pro residues" evidence="3">
    <location>
        <begin position="519"/>
        <end position="529"/>
    </location>
</feature>
<dbReference type="EMBL" id="LR877149">
    <property type="protein sequence ID" value="CAD2215441.1"/>
    <property type="molecule type" value="Genomic_DNA"/>
</dbReference>
<reference evidence="4 5" key="1">
    <citation type="submission" date="2020-08" db="EMBL/GenBank/DDBJ databases">
        <authorList>
            <person name="Newling K."/>
            <person name="Davey J."/>
            <person name="Forrester S."/>
        </authorList>
    </citation>
    <scope>NUCLEOTIDE SEQUENCE [LARGE SCALE GENOMIC DNA]</scope>
    <source>
        <strain evidence="5">Crithidia deanei Carvalho (ATCC PRA-265)</strain>
    </source>
</reference>
<evidence type="ECO:0000256" key="3">
    <source>
        <dbReference type="SAM" id="MobiDB-lite"/>
    </source>
</evidence>
<evidence type="ECO:0000313" key="4">
    <source>
        <dbReference type="EMBL" id="CAD2215441.1"/>
    </source>
</evidence>
<evidence type="ECO:0000256" key="1">
    <source>
        <dbReference type="ARBA" id="ARBA00022737"/>
    </source>
</evidence>
<keyword evidence="2" id="KW-0040">ANK repeat</keyword>
<organism evidence="4 5">
    <name type="scientific">Angomonas deanei</name>
    <dbReference type="NCBI Taxonomy" id="59799"/>
    <lineage>
        <taxon>Eukaryota</taxon>
        <taxon>Discoba</taxon>
        <taxon>Euglenozoa</taxon>
        <taxon>Kinetoplastea</taxon>
        <taxon>Metakinetoplastina</taxon>
        <taxon>Trypanosomatida</taxon>
        <taxon>Trypanosomatidae</taxon>
        <taxon>Strigomonadinae</taxon>
        <taxon>Angomonas</taxon>
    </lineage>
</organism>
<evidence type="ECO:0000313" key="5">
    <source>
        <dbReference type="Proteomes" id="UP000515908"/>
    </source>
</evidence>
<feature type="compositionally biased region" description="Polar residues" evidence="3">
    <location>
        <begin position="437"/>
        <end position="452"/>
    </location>
</feature>
<dbReference type="PANTHER" id="PTHR24198">
    <property type="entry name" value="ANKYRIN REPEAT AND PROTEIN KINASE DOMAIN-CONTAINING PROTEIN"/>
    <property type="match status" value="1"/>
</dbReference>
<sequence>MSQQWSFVVKVDAVRTSLPLHEIQANFERESPTEDGKIDYVFRFYFDGKCEDIAVTAEPSASGLSSQYVSSHTRAFTYNIMAASASELFQTLQERFVTCQVVQRVRKIHAEVPDDNSLITFSPPREEEVKGAGSNEVILTSASLPLLEMILSDTTHYVFRTGRLQHIRKEEADLLFDNTQDGKYFSVVEVSMEEKTYIDSVFKELHVFFEPDIDATNGQYAVSYGPQWQMAALMTATSRDGSPSDRYGLSPFKNSLLSSVNQSGRAFSITACNAPVSRTDWQATDTDHHLCFKNMFSPLVVHSTLTRFVQKFAIGILVEHQRDETESSLTDSPSSESSLMPMTRVGYFELGFETLGQLLEDVMDNVSLPFKCMQKDGGMICEGIINLLGLPCFRKKAVYLLAQAAQRTQVTSGFENPFLKRQPETTQLTITAGDDTLVTSRGSDGTMETTNTDAEESDHRLGETSSYNGASGTLYPYTNEHTLPPGGFILDEGEKKDSPPRDDLVHTPKRESISIPSGMPTPPYVASPPPRRRSGETSPSPFSAYQSIEADPAFEKLLAAVGETPSILSQSDNKNVHRTLLTEDSFSVSESPVEAAFEPLGPRNVVVEEVEEIKLAEPTADEPSVLSIVAEGMCESPADDSTLPNQFKTDSPVSTVLVGTNFPSVASPLRLLVNHTPVREEAFRAKREQDIKEATVEKAKRLNGPSWVVEPTPPADDSATPFRRTAHIVEDKKSPLPKPKTEETFFDSPYSFSVAGLSPSPPKRTASSAHATAYRQLLKRRTVSSSVEGRTPSPSAEGHAYCVVEETTTQMDSSPVGPSRSSPPVSGFLPSLIFSRGASPSVRPPLAAVASAPTRQAAQPDMRVLIVEDPVPSVRSKSRDVSIGRKVTVAELRWNAFMEAVLSGDVQLAQHLLFHDENLIRQNDQLLMKACVTKDVNADCLKFLLVTRPDFIRSMDVNTCCTPLHCVCAADYHTSLNAEAIKLLLVSGAAAGVRNKDGLTPLHLCILFPFQLLRTQSELLVDEDEVVSQATEAIDLLLMLGNADINERTSRHETPLHLISKQVPHTVNPKAVESIALKMVYFLSTRGADPSLKTPYNNKGTVAKLTPGEMAHHTGQLRVSAFLDGLVLQNE</sequence>
<dbReference type="InterPro" id="IPR002110">
    <property type="entry name" value="Ankyrin_rpt"/>
</dbReference>
<protein>
    <submittedName>
        <fullName evidence="4">Uncharacterized protein</fullName>
    </submittedName>
</protein>
<dbReference type="SMART" id="SM00248">
    <property type="entry name" value="ANK"/>
    <property type="match status" value="5"/>
</dbReference>
<keyword evidence="5" id="KW-1185">Reference proteome</keyword>
<proteinExistence type="predicted"/>
<dbReference type="Gene3D" id="1.25.40.20">
    <property type="entry name" value="Ankyrin repeat-containing domain"/>
    <property type="match status" value="1"/>
</dbReference>
<feature type="compositionally biased region" description="Basic and acidic residues" evidence="3">
    <location>
        <begin position="492"/>
        <end position="512"/>
    </location>
</feature>
<keyword evidence="1" id="KW-0677">Repeat</keyword>
<accession>A0A7G2C8S8</accession>
<feature type="region of interest" description="Disordered" evidence="3">
    <location>
        <begin position="435"/>
        <end position="544"/>
    </location>
</feature>
<name>A0A7G2C8S8_9TRYP</name>
<dbReference type="VEuPathDB" id="TriTrypDB:ADEAN_000289600"/>
<gene>
    <name evidence="4" type="ORF">ADEAN_000289600</name>
</gene>
<dbReference type="Proteomes" id="UP000515908">
    <property type="component" value="Chromosome 05"/>
</dbReference>
<dbReference type="AlphaFoldDB" id="A0A7G2C8S8"/>
<dbReference type="PANTHER" id="PTHR24198:SF165">
    <property type="entry name" value="ANKYRIN REPEAT-CONTAINING PROTEIN-RELATED"/>
    <property type="match status" value="1"/>
</dbReference>
<dbReference type="InterPro" id="IPR036770">
    <property type="entry name" value="Ankyrin_rpt-contain_sf"/>
</dbReference>
<dbReference type="SUPFAM" id="SSF48403">
    <property type="entry name" value="Ankyrin repeat"/>
    <property type="match status" value="1"/>
</dbReference>